<dbReference type="PRINTS" id="PR00416">
    <property type="entry name" value="EUTPISMRASEI"/>
</dbReference>
<evidence type="ECO:0000313" key="9">
    <source>
        <dbReference type="EMBL" id="MTD13299.1"/>
    </source>
</evidence>
<gene>
    <name evidence="9" type="ORF">GIS00_04965</name>
</gene>
<reference evidence="9 10" key="1">
    <citation type="submission" date="2019-11" db="EMBL/GenBank/DDBJ databases">
        <authorList>
            <person name="Jiang L.-Q."/>
        </authorList>
    </citation>
    <scope>NUCLEOTIDE SEQUENCE [LARGE SCALE GENOMIC DNA]</scope>
    <source>
        <strain evidence="9 10">YIM 132087</strain>
    </source>
</reference>
<dbReference type="InterPro" id="IPR014711">
    <property type="entry name" value="TopoI_cat_a-hlx-sub_euk"/>
</dbReference>
<protein>
    <recommendedName>
        <fullName evidence="3">DNA topoisomerase</fullName>
        <ecNumber evidence="3">5.6.2.1</ecNumber>
    </recommendedName>
</protein>
<organism evidence="9 10">
    <name type="scientific">Nakamurella alba</name>
    <dbReference type="NCBI Taxonomy" id="2665158"/>
    <lineage>
        <taxon>Bacteria</taxon>
        <taxon>Bacillati</taxon>
        <taxon>Actinomycetota</taxon>
        <taxon>Actinomycetes</taxon>
        <taxon>Nakamurellales</taxon>
        <taxon>Nakamurellaceae</taxon>
        <taxon>Nakamurella</taxon>
    </lineage>
</organism>
<comment type="similarity">
    <text evidence="2">Belongs to the type IB topoisomerase family.</text>
</comment>
<dbReference type="Pfam" id="PF21338">
    <property type="entry name" value="Top1B_N_bact"/>
    <property type="match status" value="1"/>
</dbReference>
<dbReference type="Gene3D" id="3.30.66.10">
    <property type="entry name" value="DNA topoisomerase I domain"/>
    <property type="match status" value="1"/>
</dbReference>
<evidence type="ECO:0000256" key="1">
    <source>
        <dbReference type="ARBA" id="ARBA00000213"/>
    </source>
</evidence>
<dbReference type="EMBL" id="WLYK01000001">
    <property type="protein sequence ID" value="MTD13299.1"/>
    <property type="molecule type" value="Genomic_DNA"/>
</dbReference>
<comment type="catalytic activity">
    <reaction evidence="1">
        <text>ATP-independent breakage of single-stranded DNA, followed by passage and rejoining.</text>
        <dbReference type="EC" id="5.6.2.1"/>
    </reaction>
</comment>
<dbReference type="SUPFAM" id="SSF55869">
    <property type="entry name" value="DNA topoisomerase I domain"/>
    <property type="match status" value="1"/>
</dbReference>
<dbReference type="InterPro" id="IPR049331">
    <property type="entry name" value="Top1B_N_bact"/>
</dbReference>
<dbReference type="InterPro" id="IPR035447">
    <property type="entry name" value="DNA_topo_I_N_sf"/>
</dbReference>
<dbReference type="Pfam" id="PF01028">
    <property type="entry name" value="Topoisom_I"/>
    <property type="match status" value="1"/>
</dbReference>
<dbReference type="PROSITE" id="PS52038">
    <property type="entry name" value="TOPO_IB_2"/>
    <property type="match status" value="1"/>
</dbReference>
<dbReference type="GO" id="GO:0003677">
    <property type="term" value="F:DNA binding"/>
    <property type="evidence" value="ECO:0007669"/>
    <property type="project" value="UniProtKB-KW"/>
</dbReference>
<keyword evidence="10" id="KW-1185">Reference proteome</keyword>
<evidence type="ECO:0000259" key="8">
    <source>
        <dbReference type="Pfam" id="PF21338"/>
    </source>
</evidence>
<feature type="domain" description="DNA topoisomerase I catalytic core eukaryotic-type" evidence="7">
    <location>
        <begin position="86"/>
        <end position="293"/>
    </location>
</feature>
<dbReference type="RefSeq" id="WP_322097514.1">
    <property type="nucleotide sequence ID" value="NZ_WLYK01000001.1"/>
</dbReference>
<accession>A0A7K1FIM4</accession>
<name>A0A7K1FIM4_9ACTN</name>
<dbReference type="GO" id="GO:0003917">
    <property type="term" value="F:DNA topoisomerase type I (single strand cut, ATP-independent) activity"/>
    <property type="evidence" value="ECO:0007669"/>
    <property type="project" value="UniProtKB-EC"/>
</dbReference>
<evidence type="ECO:0000313" key="10">
    <source>
        <dbReference type="Proteomes" id="UP000460221"/>
    </source>
</evidence>
<evidence type="ECO:0000256" key="5">
    <source>
        <dbReference type="ARBA" id="ARBA00023125"/>
    </source>
</evidence>
<evidence type="ECO:0000256" key="2">
    <source>
        <dbReference type="ARBA" id="ARBA00006645"/>
    </source>
</evidence>
<dbReference type="Proteomes" id="UP000460221">
    <property type="component" value="Unassembled WGS sequence"/>
</dbReference>
<evidence type="ECO:0000256" key="4">
    <source>
        <dbReference type="ARBA" id="ARBA00023029"/>
    </source>
</evidence>
<dbReference type="SUPFAM" id="SSF56349">
    <property type="entry name" value="DNA breaking-rejoining enzymes"/>
    <property type="match status" value="1"/>
</dbReference>
<feature type="domain" description="DNA topoisomerase IB N-terminal" evidence="8">
    <location>
        <begin position="22"/>
        <end position="70"/>
    </location>
</feature>
<keyword evidence="4" id="KW-0799">Topoisomerase</keyword>
<keyword evidence="5" id="KW-0238">DNA-binding</keyword>
<evidence type="ECO:0000256" key="3">
    <source>
        <dbReference type="ARBA" id="ARBA00012891"/>
    </source>
</evidence>
<evidence type="ECO:0000256" key="6">
    <source>
        <dbReference type="ARBA" id="ARBA00023235"/>
    </source>
</evidence>
<comment type="caution">
    <text evidence="9">The sequence shown here is derived from an EMBL/GenBank/DDBJ whole genome shotgun (WGS) entry which is preliminary data.</text>
</comment>
<dbReference type="InterPro" id="IPR001631">
    <property type="entry name" value="TopoI"/>
</dbReference>
<dbReference type="InterPro" id="IPR011010">
    <property type="entry name" value="DNA_brk_join_enz"/>
</dbReference>
<dbReference type="Gene3D" id="3.90.15.10">
    <property type="entry name" value="Topoisomerase I, Chain A, domain 3"/>
    <property type="match status" value="1"/>
</dbReference>
<proteinExistence type="inferred from homology"/>
<dbReference type="InterPro" id="IPR013500">
    <property type="entry name" value="TopoI_cat_euk"/>
</dbReference>
<dbReference type="Gene3D" id="1.10.132.120">
    <property type="match status" value="1"/>
</dbReference>
<dbReference type="GO" id="GO:0006265">
    <property type="term" value="P:DNA topological change"/>
    <property type="evidence" value="ECO:0007669"/>
    <property type="project" value="InterPro"/>
</dbReference>
<keyword evidence="6 9" id="KW-0413">Isomerase</keyword>
<dbReference type="AlphaFoldDB" id="A0A7K1FIM4"/>
<dbReference type="EC" id="5.6.2.1" evidence="3"/>
<sequence length="358" mass="40265">MARLRRSHPGQPGYGRRRRGRGWEYLDEHGTAITDPEIRHRLAALVIPPAWTDVWICRWPNGHLQAVGTDVAGRRQYRYHADWESGRHHQKFERVVGFGRRLPIARRAVTTHLHEDGMPREKALACAFRLLDRGHFRIGGEVYAESNGSFGLSTLRQEHVRREGKTLVFDYTAKSGLHRIERITDPDLLDVIGAMKLRRSGPDELLAYRDGRQWKHIGSADINAYLKDVLAPDISAKDFRTWHGTVLGAVALAQLTEDNPAGKQWSRRAVDRAVRQAVKAVSQRLGNTPAVCRASYIDPRVISAFEERRTVGSAVRRATRTLADTLPDVVDEESAGEVLSLVAGAPTVERAVLTLLRH</sequence>
<evidence type="ECO:0000259" key="7">
    <source>
        <dbReference type="Pfam" id="PF01028"/>
    </source>
</evidence>